<organism evidence="2 3">
    <name type="scientific">Mycena alexandri</name>
    <dbReference type="NCBI Taxonomy" id="1745969"/>
    <lineage>
        <taxon>Eukaryota</taxon>
        <taxon>Fungi</taxon>
        <taxon>Dikarya</taxon>
        <taxon>Basidiomycota</taxon>
        <taxon>Agaricomycotina</taxon>
        <taxon>Agaricomycetes</taxon>
        <taxon>Agaricomycetidae</taxon>
        <taxon>Agaricales</taxon>
        <taxon>Marasmiineae</taxon>
        <taxon>Mycenaceae</taxon>
        <taxon>Mycena</taxon>
    </lineage>
</organism>
<dbReference type="EMBL" id="JARJCM010000031">
    <property type="protein sequence ID" value="KAJ7038526.1"/>
    <property type="molecule type" value="Genomic_DNA"/>
</dbReference>
<feature type="region of interest" description="Disordered" evidence="1">
    <location>
        <begin position="345"/>
        <end position="384"/>
    </location>
</feature>
<reference evidence="2" key="1">
    <citation type="submission" date="2023-03" db="EMBL/GenBank/DDBJ databases">
        <title>Massive genome expansion in bonnet fungi (Mycena s.s.) driven by repeated elements and novel gene families across ecological guilds.</title>
        <authorList>
            <consortium name="Lawrence Berkeley National Laboratory"/>
            <person name="Harder C.B."/>
            <person name="Miyauchi S."/>
            <person name="Viragh M."/>
            <person name="Kuo A."/>
            <person name="Thoen E."/>
            <person name="Andreopoulos B."/>
            <person name="Lu D."/>
            <person name="Skrede I."/>
            <person name="Drula E."/>
            <person name="Henrissat B."/>
            <person name="Morin E."/>
            <person name="Kohler A."/>
            <person name="Barry K."/>
            <person name="LaButti K."/>
            <person name="Morin E."/>
            <person name="Salamov A."/>
            <person name="Lipzen A."/>
            <person name="Mereny Z."/>
            <person name="Hegedus B."/>
            <person name="Baldrian P."/>
            <person name="Stursova M."/>
            <person name="Weitz H."/>
            <person name="Taylor A."/>
            <person name="Grigoriev I.V."/>
            <person name="Nagy L.G."/>
            <person name="Martin F."/>
            <person name="Kauserud H."/>
        </authorList>
    </citation>
    <scope>NUCLEOTIDE SEQUENCE</scope>
    <source>
        <strain evidence="2">CBHHK200</strain>
    </source>
</reference>
<keyword evidence="3" id="KW-1185">Reference proteome</keyword>
<evidence type="ECO:0000313" key="3">
    <source>
        <dbReference type="Proteomes" id="UP001218188"/>
    </source>
</evidence>
<protein>
    <submittedName>
        <fullName evidence="2">Uncharacterized protein</fullName>
    </submittedName>
</protein>
<comment type="caution">
    <text evidence="2">The sequence shown here is derived from an EMBL/GenBank/DDBJ whole genome shotgun (WGS) entry which is preliminary data.</text>
</comment>
<feature type="region of interest" description="Disordered" evidence="1">
    <location>
        <begin position="402"/>
        <end position="423"/>
    </location>
</feature>
<accession>A0AAD6X868</accession>
<evidence type="ECO:0000313" key="2">
    <source>
        <dbReference type="EMBL" id="KAJ7038526.1"/>
    </source>
</evidence>
<dbReference type="Proteomes" id="UP001218188">
    <property type="component" value="Unassembled WGS sequence"/>
</dbReference>
<sequence length="1117" mass="126830">MASYPPVDLPPGLLTGHYALDGQLYTAHSATPSLVLNPRVPEQAPPVDSSTTKIPKFREMRYITPRYCYLMFVPIRNPWRTRVLNCLDYAKHKLPIVFTEGEGWHLALDLADRWLDLEVSLRELGRALFLAAPYQYIPWAASSFFFPSRFKFIAKFRTEQAARFAAWLSIENFLPLVGYVVMGVWMMQWREDEEGQSAQDWRTVAADRANVDRTFLDYVENELCDWREQRVGGLYQMRIGDPHHLLSGERMVVEDDRRTHTELETILMQLMMVTFPIPIVLSWGPLPPQFSPLDVPQPFHAYIPAAEELCDLAKDTGRLNFSRWDVCRDGSWVRNPYVPPSPLPIAASPPFPAEPAFSPRPDDTRATQGSAPFPSLPRHSQQRTNESIEAFFARRRKGDKTLLAAETPKARQSRKSRTAHAKQGGILPKKTGVFVWENEGGHYIRHRQDRAIVDEIWRDFTPSQRRYDPFRNEWDLCTLFENGEPVFGDAYATARGKDSDDDDDDYDEAMTIDHDDAMTIDHDDAMTIDHPTFPPNVDWNAMASLAAQGGTQTELPGSAPQSEEVVDDYLSEVDDVPNLTESEIPVRDPRQSSRSLVTTLFAKYGADRRTDTVYEPVGSNLLDALRQRYGFVLPSSPDTFVARETYQPLKNASRLTHIAGLPDDEASWASVPGLANVMKIFFGQCIKARYVNDIDKTLLDFHIHGPPSTIWDIRREHLTSMLDPMNSSYYYVLRKKGAGLGESAILFPSATDVLEVIRRGLGDMGDIIKFLLGRGMKFWFAQISADIMPAGKTTPHRRRRNAGSGIGFRSQSHTFNVEDHNAYLVQLDAQLLHINRAAIALQYGGVIARLARPEVSDDQFVANITDIDHYDVGDCLWDQTSKHSYWHLCLSDPEIELLCGVYDRATDQPNKNIKNTEDGQTAQVSFWPRPHSWARGNLEGAWWTPQCETWFQKRMSQLTSGGEFPSMPNGSQWRNNLKFSKEVGDIWKGYEEVATGIMKKIISNPTLAACVPFTNETIRVAQKCKMQNAWILSSKRKYSLMELARTEPQGRLVAKIRKVIINALMSRLYDTPLPTKSFDANGNRGESHEKDGLKVKALKCHFFRLGGKMHHLLIVRA</sequence>
<name>A0AAD6X868_9AGAR</name>
<gene>
    <name evidence="2" type="ORF">C8F04DRAFT_1179545</name>
</gene>
<feature type="compositionally biased region" description="Basic residues" evidence="1">
    <location>
        <begin position="411"/>
        <end position="420"/>
    </location>
</feature>
<proteinExistence type="predicted"/>
<dbReference type="AlphaFoldDB" id="A0AAD6X868"/>
<evidence type="ECO:0000256" key="1">
    <source>
        <dbReference type="SAM" id="MobiDB-lite"/>
    </source>
</evidence>